<dbReference type="GO" id="GO:0042761">
    <property type="term" value="P:very long-chain fatty acid biosynthetic process"/>
    <property type="evidence" value="ECO:0007669"/>
    <property type="project" value="TreeGrafter"/>
</dbReference>
<protein>
    <recommendedName>
        <fullName evidence="10">Elongation of fatty acids protein</fullName>
        <ecNumber evidence="10">2.3.1.-</ecNumber>
    </recommendedName>
</protein>
<dbReference type="PANTHER" id="PTHR11157:SF169">
    <property type="entry name" value="ELONGATION OF FATTY ACIDS PROTEIN"/>
    <property type="match status" value="1"/>
</dbReference>
<comment type="similarity">
    <text evidence="10">Belongs to the ELO family.</text>
</comment>
<comment type="subcellular location">
    <subcellularLocation>
        <location evidence="1">Membrane</location>
        <topology evidence="1">Multi-pass membrane protein</topology>
    </subcellularLocation>
</comment>
<evidence type="ECO:0000256" key="8">
    <source>
        <dbReference type="ARBA" id="ARBA00023136"/>
    </source>
</evidence>
<dbReference type="GO" id="GO:0030148">
    <property type="term" value="P:sphingolipid biosynthetic process"/>
    <property type="evidence" value="ECO:0007669"/>
    <property type="project" value="TreeGrafter"/>
</dbReference>
<evidence type="ECO:0000256" key="7">
    <source>
        <dbReference type="ARBA" id="ARBA00023098"/>
    </source>
</evidence>
<dbReference type="Pfam" id="PF01151">
    <property type="entry name" value="ELO"/>
    <property type="match status" value="1"/>
</dbReference>
<evidence type="ECO:0000313" key="12">
    <source>
        <dbReference type="Proteomes" id="UP001375240"/>
    </source>
</evidence>
<gene>
    <name evidence="11" type="ORF">TWF696_001394</name>
</gene>
<sequence>MSTVRLVVPPSSFFTFNNASQPVIPPSIPHAIPGDIYTRLLDVRVPITIATVYAFTVHYLNGLASTTTPPTPYAFAKTALFKYLVILHNALLAVYSGWTFVGITSTLQRTVSWDNGFGGFVHGLCKIHDDSVAVGINDVSGLGGVSRIGGSGLWEEGLAFYGWLFYLSKFYEVIDTAIILAKGRKSSTLQTYHHAGAMLCMWAGIRFMSPPIFIFVLFNSAIHTLMYTYYTLAALKIRVPMFMKRLLTTLQITQFLVGGSGAAIQIFISYVPPAVLNDISDTIKENSGIDVDILNTLNREFVSCLSGGAEVWAVVTNVVYLTPLTYLFVMFFIRSYLAPRKTKTVAAKKEVEGKKTEAMKNTTTEIVG</sequence>
<dbReference type="GO" id="GO:0034626">
    <property type="term" value="P:fatty acid elongation, polyunsaturated fatty acid"/>
    <property type="evidence" value="ECO:0007669"/>
    <property type="project" value="TreeGrafter"/>
</dbReference>
<organism evidence="11 12">
    <name type="scientific">Orbilia brochopaga</name>
    <dbReference type="NCBI Taxonomy" id="3140254"/>
    <lineage>
        <taxon>Eukaryota</taxon>
        <taxon>Fungi</taxon>
        <taxon>Dikarya</taxon>
        <taxon>Ascomycota</taxon>
        <taxon>Pezizomycotina</taxon>
        <taxon>Orbiliomycetes</taxon>
        <taxon>Orbiliales</taxon>
        <taxon>Orbiliaceae</taxon>
        <taxon>Orbilia</taxon>
    </lineage>
</organism>
<dbReference type="GO" id="GO:0019367">
    <property type="term" value="P:fatty acid elongation, saturated fatty acid"/>
    <property type="evidence" value="ECO:0007669"/>
    <property type="project" value="TreeGrafter"/>
</dbReference>
<keyword evidence="4 10" id="KW-0812">Transmembrane</keyword>
<accession>A0AAV9U8I1</accession>
<feature type="transmembrane region" description="Helical" evidence="10">
    <location>
        <begin position="83"/>
        <end position="103"/>
    </location>
</feature>
<feature type="transmembrane region" description="Helical" evidence="10">
    <location>
        <begin position="214"/>
        <end position="235"/>
    </location>
</feature>
<dbReference type="Proteomes" id="UP001375240">
    <property type="component" value="Unassembled WGS sequence"/>
</dbReference>
<dbReference type="InterPro" id="IPR002076">
    <property type="entry name" value="ELO_fam"/>
</dbReference>
<dbReference type="EMBL" id="JAVHNQ010000010">
    <property type="protein sequence ID" value="KAK6337917.1"/>
    <property type="molecule type" value="Genomic_DNA"/>
</dbReference>
<keyword evidence="5 10" id="KW-0276">Fatty acid metabolism</keyword>
<dbReference type="GO" id="GO:0005789">
    <property type="term" value="C:endoplasmic reticulum membrane"/>
    <property type="evidence" value="ECO:0007669"/>
    <property type="project" value="TreeGrafter"/>
</dbReference>
<proteinExistence type="inferred from homology"/>
<reference evidence="11 12" key="1">
    <citation type="submission" date="2019-10" db="EMBL/GenBank/DDBJ databases">
        <authorList>
            <person name="Palmer J.M."/>
        </authorList>
    </citation>
    <scope>NUCLEOTIDE SEQUENCE [LARGE SCALE GENOMIC DNA]</scope>
    <source>
        <strain evidence="11 12">TWF696</strain>
    </source>
</reference>
<dbReference type="EC" id="2.3.1.-" evidence="10"/>
<comment type="catalytic activity">
    <reaction evidence="10">
        <text>an acyl-CoA + malonyl-CoA + H(+) = a 3-oxoacyl-CoA + CO2 + CoA</text>
        <dbReference type="Rhea" id="RHEA:50252"/>
        <dbReference type="ChEBI" id="CHEBI:15378"/>
        <dbReference type="ChEBI" id="CHEBI:16526"/>
        <dbReference type="ChEBI" id="CHEBI:57287"/>
        <dbReference type="ChEBI" id="CHEBI:57384"/>
        <dbReference type="ChEBI" id="CHEBI:58342"/>
        <dbReference type="ChEBI" id="CHEBI:90726"/>
    </reaction>
    <physiologicalReaction direction="left-to-right" evidence="10">
        <dbReference type="Rhea" id="RHEA:50253"/>
    </physiologicalReaction>
</comment>
<evidence type="ECO:0000256" key="2">
    <source>
        <dbReference type="ARBA" id="ARBA00022516"/>
    </source>
</evidence>
<evidence type="ECO:0000256" key="4">
    <source>
        <dbReference type="ARBA" id="ARBA00022692"/>
    </source>
</evidence>
<keyword evidence="3 10" id="KW-0808">Transferase</keyword>
<keyword evidence="8 10" id="KW-0472">Membrane</keyword>
<dbReference type="PANTHER" id="PTHR11157">
    <property type="entry name" value="FATTY ACID ACYL TRANSFERASE-RELATED"/>
    <property type="match status" value="1"/>
</dbReference>
<evidence type="ECO:0000313" key="11">
    <source>
        <dbReference type="EMBL" id="KAK6337917.1"/>
    </source>
</evidence>
<dbReference type="AlphaFoldDB" id="A0AAV9U8I1"/>
<comment type="caution">
    <text evidence="10">Lacks conserved residue(s) required for the propagation of feature annotation.</text>
</comment>
<evidence type="ECO:0000256" key="6">
    <source>
        <dbReference type="ARBA" id="ARBA00022989"/>
    </source>
</evidence>
<keyword evidence="9 10" id="KW-0275">Fatty acid biosynthesis</keyword>
<keyword evidence="7 10" id="KW-0443">Lipid metabolism</keyword>
<keyword evidence="12" id="KW-1185">Reference proteome</keyword>
<dbReference type="GO" id="GO:0034625">
    <property type="term" value="P:fatty acid elongation, monounsaturated fatty acid"/>
    <property type="evidence" value="ECO:0007669"/>
    <property type="project" value="TreeGrafter"/>
</dbReference>
<dbReference type="GO" id="GO:0009922">
    <property type="term" value="F:fatty acid elongase activity"/>
    <property type="evidence" value="ECO:0007669"/>
    <property type="project" value="InterPro"/>
</dbReference>
<feature type="transmembrane region" description="Helical" evidence="10">
    <location>
        <begin position="311"/>
        <end position="333"/>
    </location>
</feature>
<name>A0AAV9U8I1_9PEZI</name>
<evidence type="ECO:0000256" key="3">
    <source>
        <dbReference type="ARBA" id="ARBA00022679"/>
    </source>
</evidence>
<feature type="transmembrane region" description="Helical" evidence="10">
    <location>
        <begin position="247"/>
        <end position="268"/>
    </location>
</feature>
<evidence type="ECO:0000256" key="10">
    <source>
        <dbReference type="RuleBase" id="RU361115"/>
    </source>
</evidence>
<evidence type="ECO:0000256" key="9">
    <source>
        <dbReference type="ARBA" id="ARBA00023160"/>
    </source>
</evidence>
<comment type="caution">
    <text evidence="11">The sequence shown here is derived from an EMBL/GenBank/DDBJ whole genome shotgun (WGS) entry which is preliminary data.</text>
</comment>
<evidence type="ECO:0000256" key="1">
    <source>
        <dbReference type="ARBA" id="ARBA00004141"/>
    </source>
</evidence>
<keyword evidence="6 10" id="KW-1133">Transmembrane helix</keyword>
<evidence type="ECO:0000256" key="5">
    <source>
        <dbReference type="ARBA" id="ARBA00022832"/>
    </source>
</evidence>
<keyword evidence="2 10" id="KW-0444">Lipid biosynthesis</keyword>